<comment type="subcellular location">
    <subcellularLocation>
        <location evidence="9">Cell membrane</location>
    </subcellularLocation>
</comment>
<dbReference type="SUPFAM" id="SSF53756">
    <property type="entry name" value="UDP-Glycosyltransferase/glycogen phosphorylase"/>
    <property type="match status" value="1"/>
</dbReference>
<keyword evidence="9" id="KW-0472">Membrane</keyword>
<evidence type="ECO:0000256" key="5">
    <source>
        <dbReference type="ARBA" id="ARBA00022679"/>
    </source>
</evidence>
<evidence type="ECO:0000256" key="9">
    <source>
        <dbReference type="RuleBase" id="RU365103"/>
    </source>
</evidence>
<keyword evidence="5 9" id="KW-0808">Transferase</keyword>
<evidence type="ECO:0000259" key="10">
    <source>
        <dbReference type="Pfam" id="PF04413"/>
    </source>
</evidence>
<dbReference type="Proteomes" id="UP000284407">
    <property type="component" value="Unassembled WGS sequence"/>
</dbReference>
<evidence type="ECO:0000256" key="6">
    <source>
        <dbReference type="ARBA" id="ARBA00031445"/>
    </source>
</evidence>
<dbReference type="InterPro" id="IPR038107">
    <property type="entry name" value="Glycos_transf_N_sf"/>
</dbReference>
<dbReference type="Pfam" id="PF04413">
    <property type="entry name" value="Glycos_transf_N"/>
    <property type="match status" value="1"/>
</dbReference>
<evidence type="ECO:0000256" key="7">
    <source>
        <dbReference type="ARBA" id="ARBA00049183"/>
    </source>
</evidence>
<comment type="function">
    <text evidence="1 9">Involved in lipopolysaccharide (LPS) biosynthesis. Catalyzes the transfer of 3-deoxy-D-manno-octulosonate (Kdo) residue(s) from CMP-Kdo to lipid IV(A), the tetraacyldisaccharide-1,4'-bisphosphate precursor of lipid A.</text>
</comment>
<dbReference type="Gene3D" id="3.40.50.11720">
    <property type="entry name" value="3-Deoxy-D-manno-octulosonic-acid transferase, N-terminal domain"/>
    <property type="match status" value="1"/>
</dbReference>
<organism evidence="11 12">
    <name type="scientific">Sulfitobacter guttiformis</name>
    <dbReference type="NCBI Taxonomy" id="74349"/>
    <lineage>
        <taxon>Bacteria</taxon>
        <taxon>Pseudomonadati</taxon>
        <taxon>Pseudomonadota</taxon>
        <taxon>Alphaproteobacteria</taxon>
        <taxon>Rhodobacterales</taxon>
        <taxon>Roseobacteraceae</taxon>
        <taxon>Sulfitobacter</taxon>
    </lineage>
</organism>
<evidence type="ECO:0000313" key="11">
    <source>
        <dbReference type="EMBL" id="RKE96002.1"/>
    </source>
</evidence>
<sequence>MVSKRLPPLISVWMLVTRVFALPIAAVASILHRRMGADPKRFSERLGRGALQSHAPVIWFHAASLGEVMQIAPLAQDLAQTENSAILVTTTTATGAAWVAREMPDAIHRFAPIDTPSAVACFLNGWSISAAIFVEGDLWPRLLSELGRRGIPRILLNARHSKTRARLPAVFSTLLMPFALVTCRSERVAEDIRALGLPAENIYVLPDLRLTVEKLKVPQDHLKELSQALGDRPMWLAASTHPADEDAILTAHQEVIKTFPDALLILAPRHPDRGPPLQKLAKTKTLVSARRSKGETLSDATQLYIADTLGELGIFFSLSPIVFLGGSFGDEGGHNPYEPAHFGAALVHGPHVKNFADAYDALHVAGAAVQVDAPEQLGPVLADLMKGGEAHGMAQAGLTFIADTQKSSATYAELITGVIRRCNSTDGAYDHR</sequence>
<keyword evidence="9" id="KW-1133">Transmembrane helix</keyword>
<comment type="caution">
    <text evidence="11">The sequence shown here is derived from an EMBL/GenBank/DDBJ whole genome shotgun (WGS) entry which is preliminary data.</text>
</comment>
<evidence type="ECO:0000256" key="8">
    <source>
        <dbReference type="PIRSR" id="PIRSR639901-1"/>
    </source>
</evidence>
<reference evidence="11 12" key="1">
    <citation type="submission" date="2018-09" db="EMBL/GenBank/DDBJ databases">
        <title>Genomic Encyclopedia of Archaeal and Bacterial Type Strains, Phase II (KMG-II): from individual species to whole genera.</title>
        <authorList>
            <person name="Goeker M."/>
        </authorList>
    </citation>
    <scope>NUCLEOTIDE SEQUENCE [LARGE SCALE GENOMIC DNA]</scope>
    <source>
        <strain evidence="11 12">DSM 11458</strain>
    </source>
</reference>
<keyword evidence="9" id="KW-0448">Lipopolysaccharide biosynthesis</keyword>
<dbReference type="EC" id="2.4.99.12" evidence="3 9"/>
<keyword evidence="9" id="KW-1003">Cell membrane</keyword>
<protein>
    <recommendedName>
        <fullName evidence="4 9">3-deoxy-D-manno-octulosonic acid transferase</fullName>
        <shortName evidence="9">Kdo transferase</shortName>
        <ecNumber evidence="3 9">2.4.99.12</ecNumber>
    </recommendedName>
    <alternativeName>
        <fullName evidence="6 9">Lipid IV(A) 3-deoxy-D-manno-octulosonic acid transferase</fullName>
    </alternativeName>
</protein>
<dbReference type="Gene3D" id="3.40.50.2000">
    <property type="entry name" value="Glycogen Phosphorylase B"/>
    <property type="match status" value="1"/>
</dbReference>
<feature type="domain" description="3-deoxy-D-manno-octulosonic-acid transferase N-terminal" evidence="10">
    <location>
        <begin position="40"/>
        <end position="210"/>
    </location>
</feature>
<keyword evidence="9" id="KW-0812">Transmembrane</keyword>
<dbReference type="InterPro" id="IPR039901">
    <property type="entry name" value="Kdotransferase"/>
</dbReference>
<dbReference type="InterPro" id="IPR007507">
    <property type="entry name" value="Glycos_transf_N"/>
</dbReference>
<dbReference type="GO" id="GO:0005886">
    <property type="term" value="C:plasma membrane"/>
    <property type="evidence" value="ECO:0007669"/>
    <property type="project" value="UniProtKB-SubCell"/>
</dbReference>
<comment type="pathway">
    <text evidence="2 9">Bacterial outer membrane biogenesis; LPS core biosynthesis.</text>
</comment>
<comment type="similarity">
    <text evidence="9">Belongs to the glycosyltransferase group 1 family.</text>
</comment>
<dbReference type="STRING" id="1443111.Z949_2522"/>
<evidence type="ECO:0000256" key="4">
    <source>
        <dbReference type="ARBA" id="ARBA00019077"/>
    </source>
</evidence>
<proteinExistence type="inferred from homology"/>
<dbReference type="GO" id="GO:0043842">
    <property type="term" value="F:Kdo transferase activity"/>
    <property type="evidence" value="ECO:0007669"/>
    <property type="project" value="UniProtKB-EC"/>
</dbReference>
<dbReference type="GO" id="GO:0009244">
    <property type="term" value="P:lipopolysaccharide core region biosynthetic process"/>
    <property type="evidence" value="ECO:0007669"/>
    <property type="project" value="UniProtKB-UniRule"/>
</dbReference>
<keyword evidence="12" id="KW-1185">Reference proteome</keyword>
<evidence type="ECO:0000256" key="1">
    <source>
        <dbReference type="ARBA" id="ARBA00003394"/>
    </source>
</evidence>
<comment type="catalytic activity">
    <reaction evidence="7 9">
        <text>lipid IVA (E. coli) + CMP-3-deoxy-beta-D-manno-octulosonate = alpha-Kdo-(2-&gt;6)-lipid IVA (E. coli) + CMP + H(+)</text>
        <dbReference type="Rhea" id="RHEA:28066"/>
        <dbReference type="ChEBI" id="CHEBI:15378"/>
        <dbReference type="ChEBI" id="CHEBI:58603"/>
        <dbReference type="ChEBI" id="CHEBI:60364"/>
        <dbReference type="ChEBI" id="CHEBI:60377"/>
        <dbReference type="ChEBI" id="CHEBI:85987"/>
        <dbReference type="EC" id="2.4.99.12"/>
    </reaction>
</comment>
<dbReference type="PANTHER" id="PTHR42755:SF1">
    <property type="entry name" value="3-DEOXY-D-MANNO-OCTULOSONIC ACID TRANSFERASE, MITOCHONDRIAL-RELATED"/>
    <property type="match status" value="1"/>
</dbReference>
<feature type="active site" description="Proton acceptor" evidence="8">
    <location>
        <position position="67"/>
    </location>
</feature>
<dbReference type="PANTHER" id="PTHR42755">
    <property type="entry name" value="3-DEOXY-MANNO-OCTULOSONATE CYTIDYLYLTRANSFERASE"/>
    <property type="match status" value="1"/>
</dbReference>
<accession>A0A420DP25</accession>
<evidence type="ECO:0000256" key="2">
    <source>
        <dbReference type="ARBA" id="ARBA00004713"/>
    </source>
</evidence>
<evidence type="ECO:0000256" key="3">
    <source>
        <dbReference type="ARBA" id="ARBA00012621"/>
    </source>
</evidence>
<dbReference type="AlphaFoldDB" id="A0A420DP25"/>
<gene>
    <name evidence="11" type="ORF">C8N30_0552</name>
</gene>
<evidence type="ECO:0000313" key="12">
    <source>
        <dbReference type="Proteomes" id="UP000284407"/>
    </source>
</evidence>
<dbReference type="EMBL" id="RAQK01000001">
    <property type="protein sequence ID" value="RKE96002.1"/>
    <property type="molecule type" value="Genomic_DNA"/>
</dbReference>
<dbReference type="UniPathway" id="UPA00958"/>
<name>A0A420DP25_9RHOB</name>
<feature type="transmembrane region" description="Helical" evidence="9">
    <location>
        <begin position="12"/>
        <end position="31"/>
    </location>
</feature>
<dbReference type="OrthoDB" id="9789797at2"/>
<dbReference type="GO" id="GO:0009245">
    <property type="term" value="P:lipid A biosynthetic process"/>
    <property type="evidence" value="ECO:0007669"/>
    <property type="project" value="TreeGrafter"/>
</dbReference>